<dbReference type="AlphaFoldDB" id="A0A419SEF9"/>
<dbReference type="OrthoDB" id="2389679at2"/>
<name>A0A419SEF9_9BACL</name>
<proteinExistence type="predicted"/>
<dbReference type="InterPro" id="IPR036249">
    <property type="entry name" value="Thioredoxin-like_sf"/>
</dbReference>
<dbReference type="Pfam" id="PF07315">
    <property type="entry name" value="DUF1462"/>
    <property type="match status" value="1"/>
</dbReference>
<dbReference type="Gene3D" id="3.40.30.30">
    <property type="entry name" value="Hypothetical protein sa0798"/>
    <property type="match status" value="1"/>
</dbReference>
<dbReference type="Proteomes" id="UP000284219">
    <property type="component" value="Unassembled WGS sequence"/>
</dbReference>
<evidence type="ECO:0000313" key="2">
    <source>
        <dbReference type="Proteomes" id="UP000284219"/>
    </source>
</evidence>
<dbReference type="InterPro" id="IPR038218">
    <property type="entry name" value="YuzD-like_sp"/>
</dbReference>
<comment type="caution">
    <text evidence="1">The sequence shown here is derived from an EMBL/GenBank/DDBJ whole genome shotgun (WGS) entry which is preliminary data.</text>
</comment>
<dbReference type="EMBL" id="MCHY01000011">
    <property type="protein sequence ID" value="RKD21719.1"/>
    <property type="molecule type" value="Genomic_DNA"/>
</dbReference>
<organism evidence="1 2">
    <name type="scientific">Ammoniphilus oxalaticus</name>
    <dbReference type="NCBI Taxonomy" id="66863"/>
    <lineage>
        <taxon>Bacteria</taxon>
        <taxon>Bacillati</taxon>
        <taxon>Bacillota</taxon>
        <taxon>Bacilli</taxon>
        <taxon>Bacillales</taxon>
        <taxon>Paenibacillaceae</taxon>
        <taxon>Aneurinibacillus group</taxon>
        <taxon>Ammoniphilus</taxon>
    </lineage>
</organism>
<reference evidence="1 2" key="1">
    <citation type="submission" date="2016-08" db="EMBL/GenBank/DDBJ databases">
        <title>Novel Firmicute Genomes.</title>
        <authorList>
            <person name="Poppleton D.I."/>
            <person name="Gribaldo S."/>
        </authorList>
    </citation>
    <scope>NUCLEOTIDE SEQUENCE [LARGE SCALE GENOMIC DNA]</scope>
    <source>
        <strain evidence="1 2">RAOx-1</strain>
    </source>
</reference>
<dbReference type="SUPFAM" id="SSF52833">
    <property type="entry name" value="Thioredoxin-like"/>
    <property type="match status" value="1"/>
</dbReference>
<gene>
    <name evidence="1" type="ORF">BEP19_13900</name>
</gene>
<keyword evidence="2" id="KW-1185">Reference proteome</keyword>
<accession>A0A419SEF9</accession>
<dbReference type="InterPro" id="IPR009190">
    <property type="entry name" value="DUF1462"/>
</dbReference>
<sequence length="104" mass="12001">MLEILVYGAEERCASCINAPSSTETASWLEAALLRVYDQAAFKVRYVDIYDPQSEQEKAFSTRVFEEELWYPVVVIHDQVITEGNPDLKLIYKELNELGIRKIE</sequence>
<evidence type="ECO:0000313" key="1">
    <source>
        <dbReference type="EMBL" id="RKD21719.1"/>
    </source>
</evidence>
<protein>
    <submittedName>
        <fullName evidence="1">Disulfide oxidoreductase</fullName>
    </submittedName>
</protein>
<dbReference type="RefSeq" id="WP_120190833.1">
    <property type="nucleotide sequence ID" value="NZ_MCHY01000011.1"/>
</dbReference>